<feature type="compositionally biased region" description="Basic and acidic residues" evidence="1">
    <location>
        <begin position="51"/>
        <end position="61"/>
    </location>
</feature>
<gene>
    <name evidence="2" type="ORF">CINCED_3A010874</name>
</gene>
<name>A0A5E4N1X8_9HEMI</name>
<feature type="compositionally biased region" description="Basic residues" evidence="1">
    <location>
        <begin position="62"/>
        <end position="71"/>
    </location>
</feature>
<feature type="compositionally biased region" description="Polar residues" evidence="1">
    <location>
        <begin position="36"/>
        <end position="50"/>
    </location>
</feature>
<evidence type="ECO:0000256" key="1">
    <source>
        <dbReference type="SAM" id="MobiDB-lite"/>
    </source>
</evidence>
<dbReference type="EMBL" id="CABPRJ010001459">
    <property type="protein sequence ID" value="VVC37945.1"/>
    <property type="molecule type" value="Genomic_DNA"/>
</dbReference>
<dbReference type="AlphaFoldDB" id="A0A5E4N1X8"/>
<dbReference type="Proteomes" id="UP000325440">
    <property type="component" value="Unassembled WGS sequence"/>
</dbReference>
<proteinExistence type="predicted"/>
<feature type="region of interest" description="Disordered" evidence="1">
    <location>
        <begin position="1"/>
        <end position="78"/>
    </location>
</feature>
<reference evidence="2 3" key="1">
    <citation type="submission" date="2019-08" db="EMBL/GenBank/DDBJ databases">
        <authorList>
            <person name="Alioto T."/>
            <person name="Alioto T."/>
            <person name="Gomez Garrido J."/>
        </authorList>
    </citation>
    <scope>NUCLEOTIDE SEQUENCE [LARGE SCALE GENOMIC DNA]</scope>
</reference>
<evidence type="ECO:0000313" key="3">
    <source>
        <dbReference type="Proteomes" id="UP000325440"/>
    </source>
</evidence>
<evidence type="ECO:0000313" key="2">
    <source>
        <dbReference type="EMBL" id="VVC37945.1"/>
    </source>
</evidence>
<organism evidence="2 3">
    <name type="scientific">Cinara cedri</name>
    <dbReference type="NCBI Taxonomy" id="506608"/>
    <lineage>
        <taxon>Eukaryota</taxon>
        <taxon>Metazoa</taxon>
        <taxon>Ecdysozoa</taxon>
        <taxon>Arthropoda</taxon>
        <taxon>Hexapoda</taxon>
        <taxon>Insecta</taxon>
        <taxon>Pterygota</taxon>
        <taxon>Neoptera</taxon>
        <taxon>Paraneoptera</taxon>
        <taxon>Hemiptera</taxon>
        <taxon>Sternorrhyncha</taxon>
        <taxon>Aphidomorpha</taxon>
        <taxon>Aphidoidea</taxon>
        <taxon>Aphididae</taxon>
        <taxon>Lachninae</taxon>
        <taxon>Cinara</taxon>
    </lineage>
</organism>
<sequence length="78" mass="9384">MPRFRRRGGNIGRRTRNSQLVQNRRLNRSAEDQLTDNENLRNQAVITRTNESQEQRNERRRANALRQRLARQRVTDTL</sequence>
<protein>
    <submittedName>
        <fullName evidence="2">Uncharacterized protein</fullName>
    </submittedName>
</protein>
<accession>A0A5E4N1X8</accession>
<keyword evidence="3" id="KW-1185">Reference proteome</keyword>
<feature type="compositionally biased region" description="Basic residues" evidence="1">
    <location>
        <begin position="1"/>
        <end position="16"/>
    </location>
</feature>